<dbReference type="GO" id="GO:0140114">
    <property type="term" value="P:cellular detoxification of fluoride"/>
    <property type="evidence" value="ECO:0007669"/>
    <property type="project" value="UniProtKB-UniRule"/>
</dbReference>
<comment type="caution">
    <text evidence="11">The sequence shown here is derived from an EMBL/GenBank/DDBJ whole genome shotgun (WGS) entry which is preliminary data.</text>
</comment>
<dbReference type="Proteomes" id="UP000052979">
    <property type="component" value="Unassembled WGS sequence"/>
</dbReference>
<keyword evidence="10" id="KW-0915">Sodium</keyword>
<evidence type="ECO:0000256" key="3">
    <source>
        <dbReference type="ARBA" id="ARBA00022692"/>
    </source>
</evidence>
<dbReference type="PATRIC" id="fig|145458.7.peg.342"/>
<evidence type="ECO:0000256" key="9">
    <source>
        <dbReference type="ARBA" id="ARBA00049940"/>
    </source>
</evidence>
<comment type="catalytic activity">
    <reaction evidence="8">
        <text>fluoride(in) = fluoride(out)</text>
        <dbReference type="Rhea" id="RHEA:76159"/>
        <dbReference type="ChEBI" id="CHEBI:17051"/>
    </reaction>
    <physiologicalReaction direction="left-to-right" evidence="8">
        <dbReference type="Rhea" id="RHEA:76160"/>
    </physiologicalReaction>
</comment>
<evidence type="ECO:0000256" key="8">
    <source>
        <dbReference type="ARBA" id="ARBA00035585"/>
    </source>
</evidence>
<comment type="subcellular location">
    <subcellularLocation>
        <location evidence="1 10">Cell membrane</location>
        <topology evidence="1 10">Multi-pass membrane protein</topology>
    </subcellularLocation>
</comment>
<sequence length="128" mass="12590">MSVALFFAVALAGGIGSAARLVVDQLARAVIPVSWPIGSALINVVGSLLLGLVTGFALTGVVDPSWRAVIGVGALGGFTTFSAASVETARMLLEGRWAAGLGYGLGMWAAALFAATLGVAVTGALGGS</sequence>
<dbReference type="GO" id="GO:0062054">
    <property type="term" value="F:fluoride channel activity"/>
    <property type="evidence" value="ECO:0007669"/>
    <property type="project" value="UniProtKB-UniRule"/>
</dbReference>
<keyword evidence="5 10" id="KW-0472">Membrane</keyword>
<feature type="transmembrane region" description="Helical" evidence="10">
    <location>
        <begin position="34"/>
        <end position="58"/>
    </location>
</feature>
<feature type="binding site" evidence="10">
    <location>
        <position position="76"/>
    </location>
    <ligand>
        <name>Na(+)</name>
        <dbReference type="ChEBI" id="CHEBI:29101"/>
        <note>structural</note>
    </ligand>
</feature>
<evidence type="ECO:0000256" key="6">
    <source>
        <dbReference type="ARBA" id="ARBA00023303"/>
    </source>
</evidence>
<feature type="transmembrane region" description="Helical" evidence="10">
    <location>
        <begin position="65"/>
        <end position="85"/>
    </location>
</feature>
<evidence type="ECO:0000256" key="1">
    <source>
        <dbReference type="ARBA" id="ARBA00004651"/>
    </source>
</evidence>
<dbReference type="KEGG" id="rtx:TI83_01420"/>
<comment type="activity regulation">
    <text evidence="10">Na(+) is not transported, but it plays an essential structural role and its presence is essential for fluoride channel function.</text>
</comment>
<evidence type="ECO:0000256" key="2">
    <source>
        <dbReference type="ARBA" id="ARBA00022475"/>
    </source>
</evidence>
<keyword evidence="2 10" id="KW-1003">Cell membrane</keyword>
<dbReference type="GO" id="GO:0046872">
    <property type="term" value="F:metal ion binding"/>
    <property type="evidence" value="ECO:0007669"/>
    <property type="project" value="UniProtKB-KW"/>
</dbReference>
<evidence type="ECO:0000256" key="7">
    <source>
        <dbReference type="ARBA" id="ARBA00035120"/>
    </source>
</evidence>
<evidence type="ECO:0000256" key="10">
    <source>
        <dbReference type="HAMAP-Rule" id="MF_00454"/>
    </source>
</evidence>
<evidence type="ECO:0000313" key="11">
    <source>
        <dbReference type="EMBL" id="KKM47252.1"/>
    </source>
</evidence>
<accession>A0A0C5BDG0</accession>
<dbReference type="GO" id="GO:0005886">
    <property type="term" value="C:plasma membrane"/>
    <property type="evidence" value="ECO:0007669"/>
    <property type="project" value="UniProtKB-SubCell"/>
</dbReference>
<evidence type="ECO:0000256" key="5">
    <source>
        <dbReference type="ARBA" id="ARBA00023136"/>
    </source>
</evidence>
<evidence type="ECO:0000313" key="14">
    <source>
        <dbReference type="Proteomes" id="UP000237966"/>
    </source>
</evidence>
<evidence type="ECO:0000256" key="4">
    <source>
        <dbReference type="ARBA" id="ARBA00022989"/>
    </source>
</evidence>
<dbReference type="Pfam" id="PF02537">
    <property type="entry name" value="CRCB"/>
    <property type="match status" value="1"/>
</dbReference>
<feature type="binding site" evidence="10">
    <location>
        <position position="79"/>
    </location>
    <ligand>
        <name>Na(+)</name>
        <dbReference type="ChEBI" id="CHEBI:29101"/>
        <note>structural</note>
    </ligand>
</feature>
<dbReference type="OrthoDB" id="5148600at2"/>
<keyword evidence="10" id="KW-0813">Transport</keyword>
<dbReference type="AlphaFoldDB" id="A0A0C5BDG0"/>
<dbReference type="RefSeq" id="WP_027692228.1">
    <property type="nucleotide sequence ID" value="NZ_CP010848.1"/>
</dbReference>
<keyword evidence="3 10" id="KW-0812">Transmembrane</keyword>
<keyword evidence="10" id="KW-0479">Metal-binding</keyword>
<comment type="similarity">
    <text evidence="7 10">Belongs to the fluoride channel Fluc/FEX (TC 1.A.43) family.</text>
</comment>
<dbReference type="Proteomes" id="UP000237966">
    <property type="component" value="Unassembled WGS sequence"/>
</dbReference>
<dbReference type="KEGG" id="rtc:APU90_05070"/>
<evidence type="ECO:0000313" key="12">
    <source>
        <dbReference type="EMBL" id="PPI16865.1"/>
    </source>
</evidence>
<feature type="transmembrane region" description="Helical" evidence="10">
    <location>
        <begin position="105"/>
        <end position="125"/>
    </location>
</feature>
<gene>
    <name evidence="10" type="primary">fluC</name>
    <name evidence="10" type="synonym">crcB</name>
    <name evidence="12" type="ORF">C5C51_01175</name>
    <name evidence="11" type="ORF">VT73_00755</name>
</gene>
<keyword evidence="10" id="KW-0406">Ion transport</keyword>
<reference evidence="11 13" key="1">
    <citation type="submission" date="2015-04" db="EMBL/GenBank/DDBJ databases">
        <title>Draft genome sequence of Rathayibacter toxicus strain FH-142 (AKA 70134 or CS 32), a Western Australian isolate.</title>
        <authorList>
            <consortium name="Consortium for Microbial Forensics and Genomics (microFORGE)"/>
            <person name="Knight B.M."/>
            <person name="Roberts D.P."/>
            <person name="Lin D."/>
            <person name="Hari K."/>
            <person name="Fletcher J."/>
            <person name="Melcher U."/>
            <person name="Blagden T."/>
            <person name="Luster D.G."/>
            <person name="Sechler A.J."/>
            <person name="Schneider W.L."/>
            <person name="Winegar R.A."/>
        </authorList>
    </citation>
    <scope>NUCLEOTIDE SEQUENCE [LARGE SCALE GENOMIC DNA]</scope>
    <source>
        <strain evidence="11 13">FH142</strain>
    </source>
</reference>
<dbReference type="STRING" id="145458.APU90_05070"/>
<organism evidence="11 13">
    <name type="scientific">Rathayibacter toxicus</name>
    <dbReference type="NCBI Taxonomy" id="145458"/>
    <lineage>
        <taxon>Bacteria</taxon>
        <taxon>Bacillati</taxon>
        <taxon>Actinomycetota</taxon>
        <taxon>Actinomycetes</taxon>
        <taxon>Micrococcales</taxon>
        <taxon>Microbacteriaceae</taxon>
        <taxon>Rathayibacter</taxon>
    </lineage>
</organism>
<evidence type="ECO:0000313" key="13">
    <source>
        <dbReference type="Proteomes" id="UP000052979"/>
    </source>
</evidence>
<protein>
    <recommendedName>
        <fullName evidence="10">Fluoride-specific ion channel FluC</fullName>
    </recommendedName>
</protein>
<name>A0A0C5BDG0_9MICO</name>
<comment type="function">
    <text evidence="9 10">Fluoride-specific ion channel. Important for reducing fluoride concentration in the cell, thus reducing its toxicity.</text>
</comment>
<dbReference type="EMBL" id="PSWU01000002">
    <property type="protein sequence ID" value="PPI16865.1"/>
    <property type="molecule type" value="Genomic_DNA"/>
</dbReference>
<proteinExistence type="inferred from homology"/>
<reference evidence="12 14" key="2">
    <citation type="submission" date="2018-02" db="EMBL/GenBank/DDBJ databases">
        <title>Bacteriophage NCPPB3778 and a type I-E CRISPR drive the evolution of the US Biological Select Agent, Rathayibacter toxicus.</title>
        <authorList>
            <person name="Davis E.W.II."/>
            <person name="Tabima J.F."/>
            <person name="Weisberg A.J."/>
            <person name="Lopes L.D."/>
            <person name="Wiseman M.S."/>
            <person name="Wiseman M.S."/>
            <person name="Pupko T."/>
            <person name="Belcher M.S."/>
            <person name="Sechler A.J."/>
            <person name="Tancos M.A."/>
            <person name="Schroeder B.K."/>
            <person name="Murray T.D."/>
            <person name="Luster D.G."/>
            <person name="Schneider W.L."/>
            <person name="Rogers E."/>
            <person name="Andreote F.D."/>
            <person name="Grunwald N.J."/>
            <person name="Putnam M.L."/>
            <person name="Chang J.H."/>
        </authorList>
    </citation>
    <scope>NUCLEOTIDE SEQUENCE [LARGE SCALE GENOMIC DNA]</scope>
    <source>
        <strain evidence="12 14">FH99</strain>
    </source>
</reference>
<keyword evidence="4 10" id="KW-1133">Transmembrane helix</keyword>
<dbReference type="HAMAP" id="MF_00454">
    <property type="entry name" value="FluC"/>
    <property type="match status" value="1"/>
</dbReference>
<keyword evidence="13" id="KW-1185">Reference proteome</keyword>
<dbReference type="EMBL" id="LBFI01000002">
    <property type="protein sequence ID" value="KKM47252.1"/>
    <property type="molecule type" value="Genomic_DNA"/>
</dbReference>
<keyword evidence="6 10" id="KW-0407">Ion channel</keyword>
<dbReference type="InterPro" id="IPR003691">
    <property type="entry name" value="FluC"/>
</dbReference>
<dbReference type="eggNOG" id="COG0239">
    <property type="taxonomic scope" value="Bacteria"/>
</dbReference>
<dbReference type="GeneID" id="93668079"/>